<dbReference type="Proteomes" id="UP000322927">
    <property type="component" value="Chromosome"/>
</dbReference>
<organism evidence="1 2">
    <name type="scientific">Streptomyces venezuelae</name>
    <dbReference type="NCBI Taxonomy" id="54571"/>
    <lineage>
        <taxon>Bacteria</taxon>
        <taxon>Bacillati</taxon>
        <taxon>Actinomycetota</taxon>
        <taxon>Actinomycetes</taxon>
        <taxon>Kitasatosporales</taxon>
        <taxon>Streptomycetaceae</taxon>
        <taxon>Streptomyces</taxon>
    </lineage>
</organism>
<protein>
    <submittedName>
        <fullName evidence="1">Uncharacterized protein</fullName>
    </submittedName>
</protein>
<accession>A0A5P2C0F6</accession>
<evidence type="ECO:0000313" key="1">
    <source>
        <dbReference type="EMBL" id="QES35973.1"/>
    </source>
</evidence>
<proteinExistence type="predicted"/>
<sequence>MTDRRLVIVGFPFSKKDESRIEDEVLWQVPRSAIDRVERRDFKSGNDMRIVFTDGSWCRLRSLSRRSLTWPLIAPRDYIPLDSLTSAQWATVEAFAATQHPDVEPPLVMRNACGCYRVLVMDQLTVDADFGTTEWDMTMDANGVEVEPVAFHPEDFAD</sequence>
<name>A0A5P2C0F6_STRVZ</name>
<reference evidence="1 2" key="1">
    <citation type="submission" date="2018-05" db="EMBL/GenBank/DDBJ databases">
        <title>Streptomyces venezuelae.</title>
        <authorList>
            <person name="Kim W."/>
            <person name="Lee N."/>
            <person name="Cho B.-K."/>
        </authorList>
    </citation>
    <scope>NUCLEOTIDE SEQUENCE [LARGE SCALE GENOMIC DNA]</scope>
    <source>
        <strain evidence="1 2">ATCC 14584</strain>
    </source>
</reference>
<dbReference type="EMBL" id="CP029192">
    <property type="protein sequence ID" value="QES35973.1"/>
    <property type="molecule type" value="Genomic_DNA"/>
</dbReference>
<evidence type="ECO:0000313" key="2">
    <source>
        <dbReference type="Proteomes" id="UP000322927"/>
    </source>
</evidence>
<gene>
    <name evidence="1" type="ORF">DEJ48_23440</name>
</gene>
<dbReference type="AlphaFoldDB" id="A0A5P2C0F6"/>
<dbReference type="OrthoDB" id="4325998at2"/>